<gene>
    <name evidence="2" type="ORF">SDC9_49448</name>
</gene>
<sequence>MPRPTQNRKVATPPLMLGYKPFGIPRSQLESIVVQYDEFETVRLLDYEGLMQEQAAEMMQVSRPTLTRIYEAARRKIARAFVEGKMILIEGGNVEFSGEWFRCKKCYKLIDGMSNHRKCERCAHYGEDELSPVNKKRE</sequence>
<comment type="caution">
    <text evidence="2">The sequence shown here is derived from an EMBL/GenBank/DDBJ whole genome shotgun (WGS) entry which is preliminary data.</text>
</comment>
<dbReference type="AlphaFoldDB" id="A0A644WLS4"/>
<dbReference type="EMBL" id="VSSQ01000931">
    <property type="protein sequence ID" value="MPM03184.1"/>
    <property type="molecule type" value="Genomic_DNA"/>
</dbReference>
<proteinExistence type="inferred from homology"/>
<accession>A0A644WLS4</accession>
<evidence type="ECO:0000313" key="2">
    <source>
        <dbReference type="EMBL" id="MPM03184.1"/>
    </source>
</evidence>
<dbReference type="HAMAP" id="MF_00674">
    <property type="entry name" value="UPF0251"/>
    <property type="match status" value="1"/>
</dbReference>
<evidence type="ECO:0000256" key="1">
    <source>
        <dbReference type="ARBA" id="ARBA00009350"/>
    </source>
</evidence>
<organism evidence="2">
    <name type="scientific">bioreactor metagenome</name>
    <dbReference type="NCBI Taxonomy" id="1076179"/>
    <lineage>
        <taxon>unclassified sequences</taxon>
        <taxon>metagenomes</taxon>
        <taxon>ecological metagenomes</taxon>
    </lineage>
</organism>
<name>A0A644WLS4_9ZZZZ</name>
<dbReference type="Pfam" id="PF02001">
    <property type="entry name" value="DUF134"/>
    <property type="match status" value="1"/>
</dbReference>
<protein>
    <submittedName>
        <fullName evidence="2">Uncharacterized protein</fullName>
    </submittedName>
</protein>
<dbReference type="PANTHER" id="PTHR37478">
    <property type="match status" value="1"/>
</dbReference>
<dbReference type="PANTHER" id="PTHR37478:SF2">
    <property type="entry name" value="UPF0251 PROTEIN TK0562"/>
    <property type="match status" value="1"/>
</dbReference>
<reference evidence="2" key="1">
    <citation type="submission" date="2019-08" db="EMBL/GenBank/DDBJ databases">
        <authorList>
            <person name="Kucharzyk K."/>
            <person name="Murdoch R.W."/>
            <person name="Higgins S."/>
            <person name="Loffler F."/>
        </authorList>
    </citation>
    <scope>NUCLEOTIDE SEQUENCE</scope>
</reference>
<dbReference type="InterPro" id="IPR002852">
    <property type="entry name" value="UPF0251"/>
</dbReference>
<comment type="similarity">
    <text evidence="1">Belongs to the UPF0251 family.</text>
</comment>